<keyword evidence="6" id="KW-1185">Reference proteome</keyword>
<dbReference type="SUPFAM" id="SSF57845">
    <property type="entry name" value="B-box zinc-binding domain"/>
    <property type="match status" value="1"/>
</dbReference>
<dbReference type="PROSITE" id="PS00518">
    <property type="entry name" value="ZF_RING_1"/>
    <property type="match status" value="1"/>
</dbReference>
<evidence type="ECO:0000256" key="1">
    <source>
        <dbReference type="ARBA" id="ARBA00022553"/>
    </source>
</evidence>
<dbReference type="PANTHER" id="PTHR25462">
    <property type="entry name" value="BONUS, ISOFORM C-RELATED"/>
    <property type="match status" value="1"/>
</dbReference>
<organism evidence="5 6">
    <name type="scientific">Owenia fusiformis</name>
    <name type="common">Polychaete worm</name>
    <dbReference type="NCBI Taxonomy" id="6347"/>
    <lineage>
        <taxon>Eukaryota</taxon>
        <taxon>Metazoa</taxon>
        <taxon>Spiralia</taxon>
        <taxon>Lophotrochozoa</taxon>
        <taxon>Annelida</taxon>
        <taxon>Polychaeta</taxon>
        <taxon>Sedentaria</taxon>
        <taxon>Canalipalpata</taxon>
        <taxon>Sabellida</taxon>
        <taxon>Oweniida</taxon>
        <taxon>Oweniidae</taxon>
        <taxon>Owenia</taxon>
    </lineage>
</organism>
<dbReference type="CDD" id="cd16449">
    <property type="entry name" value="RING-HC"/>
    <property type="match status" value="1"/>
</dbReference>
<evidence type="ECO:0000256" key="3">
    <source>
        <dbReference type="ARBA" id="ARBA00022771"/>
    </source>
</evidence>
<dbReference type="InterPro" id="IPR013083">
    <property type="entry name" value="Znf_RING/FYVE/PHD"/>
</dbReference>
<dbReference type="GO" id="GO:0008270">
    <property type="term" value="F:zinc ion binding"/>
    <property type="evidence" value="ECO:0007669"/>
    <property type="project" value="UniProtKB-KW"/>
</dbReference>
<evidence type="ECO:0000313" key="5">
    <source>
        <dbReference type="EMBL" id="CAH1781111.1"/>
    </source>
</evidence>
<dbReference type="SMART" id="SM00184">
    <property type="entry name" value="RING"/>
    <property type="match status" value="1"/>
</dbReference>
<sequence length="634" mass="69951">KGKVVMAAPSSIQDGGFRDILKCAVCKDRFDNPRLLPCNHLFCLGCIDRLVGKSEPSEPLHCPVCGRTWHVPHGGTTALKANSLLEIAQSAIPNSPATSTDSPIAQTCQEHPCETLVLFCTDDNSLVCLSCLPLFHNGHNFLEINQAADGLKQEVEIVIDEYLSSLPEDDPNRIKEEINSLEHENQTLVQQLNENRSHIKEAKLLTPDVNHAFHTWKNKIDEYHHNEVKSKLSQIDDIQISRALVESFVTHIRTLEDDIEITRQLLAVKEQGLPIPVYLPSTHIVPLTFQPCVISGNSVRLGSISRREAPSIVLSFENDQDDINESMSMSSNVERMSVSSIHEPMMSVGSPYSNPVSSPGVCDMPTTPGPITQPSRYLPRPQLKRTIKLTDESSVLEWINDLAVVGTSSLAAVRCDAIQFFNNSWLIKTVHIKMYCVASTPDNCYAFTNGTGTISIYTQGGEHRRDINTSFTRLYGIEFSGGELVVADGRAKSVSFIDYQTGEVVKTTPGELFQDSSPCVAVRENNNVVISDLDNNCVTVIDRDGRKLMQYGSFSSDGGPPSWPRGICTDGDHTIVADNVNHRVSLVSPSGVFLRHLISMADGMFLPYAVVIDHKGHLLVGCDKGNLFEVKFKE</sequence>
<dbReference type="OrthoDB" id="654191at2759"/>
<dbReference type="PROSITE" id="PS50119">
    <property type="entry name" value="ZF_BBOX"/>
    <property type="match status" value="1"/>
</dbReference>
<dbReference type="PANTHER" id="PTHR25462:SF296">
    <property type="entry name" value="MEIOTIC P26, ISOFORM F"/>
    <property type="match status" value="1"/>
</dbReference>
<evidence type="ECO:0000313" key="6">
    <source>
        <dbReference type="Proteomes" id="UP000749559"/>
    </source>
</evidence>
<keyword evidence="1" id="KW-0597">Phosphoprotein</keyword>
<dbReference type="AlphaFoldDB" id="A0A8J1UFJ9"/>
<accession>A0A8J1UFJ9</accession>
<keyword evidence="3" id="KW-0863">Zinc-finger</keyword>
<dbReference type="PROSITE" id="PS50089">
    <property type="entry name" value="ZF_RING_2"/>
    <property type="match status" value="1"/>
</dbReference>
<dbReference type="Pfam" id="PF00643">
    <property type="entry name" value="zf-B_box"/>
    <property type="match status" value="1"/>
</dbReference>
<dbReference type="SUPFAM" id="SSF63825">
    <property type="entry name" value="YWTD domain"/>
    <property type="match status" value="1"/>
</dbReference>
<dbReference type="Gene3D" id="3.30.160.60">
    <property type="entry name" value="Classic Zinc Finger"/>
    <property type="match status" value="1"/>
</dbReference>
<dbReference type="InterPro" id="IPR027370">
    <property type="entry name" value="Znf-RING_euk"/>
</dbReference>
<dbReference type="InterPro" id="IPR000315">
    <property type="entry name" value="Znf_B-box"/>
</dbReference>
<dbReference type="SUPFAM" id="SSF57850">
    <property type="entry name" value="RING/U-box"/>
    <property type="match status" value="1"/>
</dbReference>
<evidence type="ECO:0000256" key="2">
    <source>
        <dbReference type="ARBA" id="ARBA00022723"/>
    </source>
</evidence>
<keyword evidence="4" id="KW-0862">Zinc</keyword>
<dbReference type="InterPro" id="IPR047153">
    <property type="entry name" value="TRIM45/56/19-like"/>
</dbReference>
<proteinExistence type="predicted"/>
<feature type="non-terminal residue" evidence="5">
    <location>
        <position position="1"/>
    </location>
</feature>
<evidence type="ECO:0000256" key="4">
    <source>
        <dbReference type="ARBA" id="ARBA00022833"/>
    </source>
</evidence>
<protein>
    <submittedName>
        <fullName evidence="5">Uncharacterized protein</fullName>
    </submittedName>
</protein>
<comment type="caution">
    <text evidence="5">The sequence shown here is derived from an EMBL/GenBank/DDBJ whole genome shotgun (WGS) entry which is preliminary data.</text>
</comment>
<dbReference type="Pfam" id="PF13445">
    <property type="entry name" value="zf-RING_UBOX"/>
    <property type="match status" value="1"/>
</dbReference>
<dbReference type="Gene3D" id="2.120.10.30">
    <property type="entry name" value="TolB, C-terminal domain"/>
    <property type="match status" value="1"/>
</dbReference>
<dbReference type="Proteomes" id="UP000749559">
    <property type="component" value="Unassembled WGS sequence"/>
</dbReference>
<reference evidence="5" key="1">
    <citation type="submission" date="2022-03" db="EMBL/GenBank/DDBJ databases">
        <authorList>
            <person name="Martin C."/>
        </authorList>
    </citation>
    <scope>NUCLEOTIDE SEQUENCE</scope>
</reference>
<dbReference type="InterPro" id="IPR017907">
    <property type="entry name" value="Znf_RING_CS"/>
</dbReference>
<dbReference type="InterPro" id="IPR001841">
    <property type="entry name" value="Znf_RING"/>
</dbReference>
<keyword evidence="2" id="KW-0479">Metal-binding</keyword>
<dbReference type="EMBL" id="CAIIXF020000004">
    <property type="protein sequence ID" value="CAH1781111.1"/>
    <property type="molecule type" value="Genomic_DNA"/>
</dbReference>
<dbReference type="InterPro" id="IPR011042">
    <property type="entry name" value="6-blade_b-propeller_TolB-like"/>
</dbReference>
<gene>
    <name evidence="5" type="ORF">OFUS_LOCUS7724</name>
</gene>
<name>A0A8J1UFJ9_OWEFU</name>
<dbReference type="Gene3D" id="3.30.40.10">
    <property type="entry name" value="Zinc/RING finger domain, C3HC4 (zinc finger)"/>
    <property type="match status" value="1"/>
</dbReference>